<dbReference type="CDD" id="cd02696">
    <property type="entry name" value="MurNAc-LAA"/>
    <property type="match status" value="1"/>
</dbReference>
<feature type="domain" description="MurNAc-LAA" evidence="3">
    <location>
        <begin position="126"/>
        <end position="235"/>
    </location>
</feature>
<keyword evidence="5" id="KW-1185">Reference proteome</keyword>
<keyword evidence="2" id="KW-0732">Signal</keyword>
<evidence type="ECO:0000259" key="3">
    <source>
        <dbReference type="SMART" id="SM00646"/>
    </source>
</evidence>
<dbReference type="SMART" id="SM00646">
    <property type="entry name" value="Ami_3"/>
    <property type="match status" value="1"/>
</dbReference>
<accession>A0ABT3X8K5</accession>
<dbReference type="Proteomes" id="UP001208017">
    <property type="component" value="Unassembled WGS sequence"/>
</dbReference>
<dbReference type="PANTHER" id="PTHR30404:SF0">
    <property type="entry name" value="N-ACETYLMURAMOYL-L-ALANINE AMIDASE AMIC"/>
    <property type="match status" value="1"/>
</dbReference>
<proteinExistence type="predicted"/>
<evidence type="ECO:0000313" key="5">
    <source>
        <dbReference type="Proteomes" id="UP001208017"/>
    </source>
</evidence>
<evidence type="ECO:0000256" key="1">
    <source>
        <dbReference type="ARBA" id="ARBA00022801"/>
    </source>
</evidence>
<protein>
    <submittedName>
        <fullName evidence="4">N-acetylmuramoyl-L-alanine amidase</fullName>
    </submittedName>
</protein>
<organism evidence="4 5">
    <name type="scientific">Tumebacillus lacus</name>
    <dbReference type="NCBI Taxonomy" id="2995335"/>
    <lineage>
        <taxon>Bacteria</taxon>
        <taxon>Bacillati</taxon>
        <taxon>Bacillota</taxon>
        <taxon>Bacilli</taxon>
        <taxon>Bacillales</taxon>
        <taxon>Alicyclobacillaceae</taxon>
        <taxon>Tumebacillus</taxon>
    </lineage>
</organism>
<evidence type="ECO:0000313" key="4">
    <source>
        <dbReference type="EMBL" id="MCX7571099.1"/>
    </source>
</evidence>
<dbReference type="Gene3D" id="3.40.630.40">
    <property type="entry name" value="Zn-dependent exopeptidases"/>
    <property type="match status" value="1"/>
</dbReference>
<gene>
    <name evidence="4" type="ORF">OS242_14200</name>
</gene>
<comment type="caution">
    <text evidence="4">The sequence shown here is derived from an EMBL/GenBank/DDBJ whole genome shotgun (WGS) entry which is preliminary data.</text>
</comment>
<feature type="signal peptide" evidence="2">
    <location>
        <begin position="1"/>
        <end position="23"/>
    </location>
</feature>
<dbReference type="RefSeq" id="WP_267152343.1">
    <property type="nucleotide sequence ID" value="NZ_JAPMLT010000008.1"/>
</dbReference>
<reference evidence="4 5" key="1">
    <citation type="submission" date="2022-11" db="EMBL/GenBank/DDBJ databases">
        <title>Study of microbial diversity in lake waters.</title>
        <authorList>
            <person name="Zhang J."/>
        </authorList>
    </citation>
    <scope>NUCLEOTIDE SEQUENCE [LARGE SCALE GENOMIC DNA]</scope>
    <source>
        <strain evidence="4 5">DT12</strain>
    </source>
</reference>
<dbReference type="InterPro" id="IPR002508">
    <property type="entry name" value="MurNAc-LAA_cat"/>
</dbReference>
<dbReference type="PANTHER" id="PTHR30404">
    <property type="entry name" value="N-ACETYLMURAMOYL-L-ALANINE AMIDASE"/>
    <property type="match status" value="1"/>
</dbReference>
<name>A0ABT3X8K5_9BACL</name>
<evidence type="ECO:0000256" key="2">
    <source>
        <dbReference type="SAM" id="SignalP"/>
    </source>
</evidence>
<dbReference type="InterPro" id="IPR050695">
    <property type="entry name" value="N-acetylmuramoyl_amidase_3"/>
</dbReference>
<dbReference type="EMBL" id="JAPMLT010000008">
    <property type="protein sequence ID" value="MCX7571099.1"/>
    <property type="molecule type" value="Genomic_DNA"/>
</dbReference>
<sequence length="241" mass="26362">MTLKTTLLATLALTTLFTAPAMAANPQKQPEIAPEALSTAEQPPSNYDAAAKSARSSLEIKNGNPVAVLDPGHGGSDPGAVGYSLQEKDITLDIALRTRAYIWANYPMWVYMTRETDVYKSLNERTSFANAQYADLFVSMHINSYSTSAASGLETYGYPGAADSISLATRIYDKLKPSFSVHRGVKTAEFYVLKYTNMTSMLGETGFISNGTDAGNLAKDTFRQQLAVQYAQGMHTYWWGY</sequence>
<feature type="chain" id="PRO_5046742776" evidence="2">
    <location>
        <begin position="24"/>
        <end position="241"/>
    </location>
</feature>
<dbReference type="Pfam" id="PF01520">
    <property type="entry name" value="Amidase_3"/>
    <property type="match status" value="1"/>
</dbReference>
<dbReference type="SUPFAM" id="SSF53187">
    <property type="entry name" value="Zn-dependent exopeptidases"/>
    <property type="match status" value="1"/>
</dbReference>
<keyword evidence="1" id="KW-0378">Hydrolase</keyword>